<protein>
    <recommendedName>
        <fullName evidence="1">Cyanate lyase C-terminal domain-containing protein</fullName>
    </recommendedName>
</protein>
<keyword evidence="3" id="KW-1185">Reference proteome</keyword>
<dbReference type="EMBL" id="AP022590">
    <property type="protein sequence ID" value="BBY37346.1"/>
    <property type="molecule type" value="Genomic_DNA"/>
</dbReference>
<dbReference type="SUPFAM" id="SSF55234">
    <property type="entry name" value="Cyanase C-terminal domain"/>
    <property type="match status" value="1"/>
</dbReference>
<evidence type="ECO:0000313" key="2">
    <source>
        <dbReference type="EMBL" id="BBY37346.1"/>
    </source>
</evidence>
<proteinExistence type="predicted"/>
<evidence type="ECO:0000259" key="1">
    <source>
        <dbReference type="SMART" id="SM01116"/>
    </source>
</evidence>
<dbReference type="InterPro" id="IPR003712">
    <property type="entry name" value="Cyanate_lyase_C"/>
</dbReference>
<sequence>MTQNPALAQTFTKSELGEAIRLARVQQGLSAINFQLSVQRRPHPEGDRVVVTFDGKFLDYAWKHSAQQAQEAAK</sequence>
<gene>
    <name evidence="2" type="ORF">MMAN_14800</name>
</gene>
<dbReference type="Gene3D" id="3.30.1160.10">
    <property type="entry name" value="Cyanate lyase, C-terminal domain"/>
    <property type="match status" value="1"/>
</dbReference>
<dbReference type="Pfam" id="PF02560">
    <property type="entry name" value="Cyanate_lyase"/>
    <property type="match status" value="1"/>
</dbReference>
<evidence type="ECO:0000313" key="3">
    <source>
        <dbReference type="Proteomes" id="UP000465812"/>
    </source>
</evidence>
<dbReference type="RefSeq" id="WP_372509898.1">
    <property type="nucleotide sequence ID" value="NZ_AP022590.1"/>
</dbReference>
<organism evidence="2 3">
    <name type="scientific">Mycobacterium mantenii</name>
    <dbReference type="NCBI Taxonomy" id="560555"/>
    <lineage>
        <taxon>Bacteria</taxon>
        <taxon>Bacillati</taxon>
        <taxon>Actinomycetota</taxon>
        <taxon>Actinomycetes</taxon>
        <taxon>Mycobacteriales</taxon>
        <taxon>Mycobacteriaceae</taxon>
        <taxon>Mycobacterium</taxon>
        <taxon>Mycobacterium avium complex (MAC)</taxon>
    </lineage>
</organism>
<dbReference type="SMART" id="SM01116">
    <property type="entry name" value="Cyanate_lyase"/>
    <property type="match status" value="1"/>
</dbReference>
<accession>A0ABN6A6Z7</accession>
<feature type="domain" description="Cyanate lyase C-terminal" evidence="1">
    <location>
        <begin position="7"/>
        <end position="62"/>
    </location>
</feature>
<reference evidence="2 3" key="1">
    <citation type="journal article" date="2019" name="Emerg. Microbes Infect.">
        <title>Comprehensive subspecies identification of 175 nontuberculous mycobacteria species based on 7547 genomic profiles.</title>
        <authorList>
            <person name="Matsumoto Y."/>
            <person name="Kinjo T."/>
            <person name="Motooka D."/>
            <person name="Nabeya D."/>
            <person name="Jung N."/>
            <person name="Uechi K."/>
            <person name="Horii T."/>
            <person name="Iida T."/>
            <person name="Fujita J."/>
            <person name="Nakamura S."/>
        </authorList>
    </citation>
    <scope>NUCLEOTIDE SEQUENCE [LARGE SCALE GENOMIC DNA]</scope>
    <source>
        <strain evidence="2 3">JCM 18113</strain>
    </source>
</reference>
<dbReference type="InterPro" id="IPR036581">
    <property type="entry name" value="Cyanate_lyase_C_sf"/>
</dbReference>
<name>A0ABN6A6Z7_MYCNT</name>
<dbReference type="Proteomes" id="UP000465812">
    <property type="component" value="Chromosome"/>
</dbReference>